<name>A0A6C0BGR8_9ZZZZ</name>
<protein>
    <submittedName>
        <fullName evidence="1">Uncharacterized protein</fullName>
    </submittedName>
</protein>
<dbReference type="EMBL" id="MN739154">
    <property type="protein sequence ID" value="QHS90921.1"/>
    <property type="molecule type" value="Genomic_DNA"/>
</dbReference>
<proteinExistence type="predicted"/>
<accession>A0A6C0BGR8</accession>
<organism evidence="1">
    <name type="scientific">viral metagenome</name>
    <dbReference type="NCBI Taxonomy" id="1070528"/>
    <lineage>
        <taxon>unclassified sequences</taxon>
        <taxon>metagenomes</taxon>
        <taxon>organismal metagenomes</taxon>
    </lineage>
</organism>
<dbReference type="AlphaFoldDB" id="A0A6C0BGR8"/>
<evidence type="ECO:0000313" key="1">
    <source>
        <dbReference type="EMBL" id="QHS90921.1"/>
    </source>
</evidence>
<sequence length="32" mass="3860">MEHDNIIWKTKRKRKICYWIGGVGTIDNLNKK</sequence>
<reference evidence="1" key="1">
    <citation type="journal article" date="2020" name="Nature">
        <title>Giant virus diversity and host interactions through global metagenomics.</title>
        <authorList>
            <person name="Schulz F."/>
            <person name="Roux S."/>
            <person name="Paez-Espino D."/>
            <person name="Jungbluth S."/>
            <person name="Walsh D.A."/>
            <person name="Denef V.J."/>
            <person name="McMahon K.D."/>
            <person name="Konstantinidis K.T."/>
            <person name="Eloe-Fadrosh E.A."/>
            <person name="Kyrpides N.C."/>
            <person name="Woyke T."/>
        </authorList>
    </citation>
    <scope>NUCLEOTIDE SEQUENCE</scope>
    <source>
        <strain evidence="1">GVMAG-M-3300013004-44</strain>
    </source>
</reference>